<dbReference type="InterPro" id="IPR001841">
    <property type="entry name" value="Znf_RING"/>
</dbReference>
<feature type="region of interest" description="Disordered" evidence="6">
    <location>
        <begin position="118"/>
        <end position="138"/>
    </location>
</feature>
<feature type="domain" description="WW" evidence="7">
    <location>
        <begin position="131"/>
        <end position="164"/>
    </location>
</feature>
<dbReference type="PANTHER" id="PTHR17616">
    <property type="entry name" value="YES-ASSOCIATED PROTEIN YAP1 FAMILY MEMBER"/>
    <property type="match status" value="1"/>
</dbReference>
<dbReference type="CDD" id="cd00201">
    <property type="entry name" value="WW"/>
    <property type="match status" value="3"/>
</dbReference>
<dbReference type="Pfam" id="PF13920">
    <property type="entry name" value="zf-C3HC4_3"/>
    <property type="match status" value="1"/>
</dbReference>
<dbReference type="InterPro" id="IPR013083">
    <property type="entry name" value="Znf_RING/FYVE/PHD"/>
</dbReference>
<comment type="caution">
    <text evidence="9">The sequence shown here is derived from an EMBL/GenBank/DDBJ whole genome shotgun (WGS) entry which is preliminary data.</text>
</comment>
<dbReference type="SMART" id="SM00184">
    <property type="entry name" value="RING"/>
    <property type="match status" value="1"/>
</dbReference>
<keyword evidence="5" id="KW-0862">Zinc</keyword>
<evidence type="ECO:0000259" key="7">
    <source>
        <dbReference type="PROSITE" id="PS50020"/>
    </source>
</evidence>
<keyword evidence="10" id="KW-1185">Reference proteome</keyword>
<proteinExistence type="predicted"/>
<name>A0AAD7EKL6_9AGAR</name>
<dbReference type="GO" id="GO:0008270">
    <property type="term" value="F:zinc ion binding"/>
    <property type="evidence" value="ECO:0007669"/>
    <property type="project" value="UniProtKB-KW"/>
</dbReference>
<dbReference type="Pfam" id="PF00397">
    <property type="entry name" value="WW"/>
    <property type="match status" value="3"/>
</dbReference>
<feature type="compositionally biased region" description="Basic and acidic residues" evidence="6">
    <location>
        <begin position="118"/>
        <end position="127"/>
    </location>
</feature>
<feature type="compositionally biased region" description="Pro residues" evidence="6">
    <location>
        <begin position="170"/>
        <end position="180"/>
    </location>
</feature>
<dbReference type="GO" id="GO:0005634">
    <property type="term" value="C:nucleus"/>
    <property type="evidence" value="ECO:0007669"/>
    <property type="project" value="UniProtKB-SubCell"/>
</dbReference>
<dbReference type="InterPro" id="IPR036020">
    <property type="entry name" value="WW_dom_sf"/>
</dbReference>
<feature type="compositionally biased region" description="Low complexity" evidence="6">
    <location>
        <begin position="209"/>
        <end position="229"/>
    </location>
</feature>
<reference evidence="9" key="1">
    <citation type="submission" date="2023-03" db="EMBL/GenBank/DDBJ databases">
        <title>Massive genome expansion in bonnet fungi (Mycena s.s.) driven by repeated elements and novel gene families across ecological guilds.</title>
        <authorList>
            <consortium name="Lawrence Berkeley National Laboratory"/>
            <person name="Harder C.B."/>
            <person name="Miyauchi S."/>
            <person name="Viragh M."/>
            <person name="Kuo A."/>
            <person name="Thoen E."/>
            <person name="Andreopoulos B."/>
            <person name="Lu D."/>
            <person name="Skrede I."/>
            <person name="Drula E."/>
            <person name="Henrissat B."/>
            <person name="Morin E."/>
            <person name="Kohler A."/>
            <person name="Barry K."/>
            <person name="LaButti K."/>
            <person name="Morin E."/>
            <person name="Salamov A."/>
            <person name="Lipzen A."/>
            <person name="Mereny Z."/>
            <person name="Hegedus B."/>
            <person name="Baldrian P."/>
            <person name="Stursova M."/>
            <person name="Weitz H."/>
            <person name="Taylor A."/>
            <person name="Grigoriev I.V."/>
            <person name="Nagy L.G."/>
            <person name="Martin F."/>
            <person name="Kauserud H."/>
        </authorList>
    </citation>
    <scope>NUCLEOTIDE SEQUENCE</scope>
    <source>
        <strain evidence="9">CBHHK002</strain>
    </source>
</reference>
<dbReference type="FunFam" id="2.20.70.10:FF:000017">
    <property type="entry name" value="E3 ubiquitin-protein ligase"/>
    <property type="match status" value="1"/>
</dbReference>
<comment type="subcellular location">
    <subcellularLocation>
        <location evidence="2">Cytoplasm</location>
    </subcellularLocation>
    <subcellularLocation>
        <location evidence="1">Nucleus</location>
    </subcellularLocation>
</comment>
<evidence type="ECO:0000259" key="8">
    <source>
        <dbReference type="PROSITE" id="PS50089"/>
    </source>
</evidence>
<evidence type="ECO:0000256" key="2">
    <source>
        <dbReference type="ARBA" id="ARBA00004496"/>
    </source>
</evidence>
<dbReference type="Gene3D" id="3.30.40.10">
    <property type="entry name" value="Zinc/RING finger domain, C3HC4 (zinc finger)"/>
    <property type="match status" value="1"/>
</dbReference>
<protein>
    <submittedName>
        <fullName evidence="9">Uncharacterized protein</fullName>
    </submittedName>
</protein>
<dbReference type="PROSITE" id="PS50020">
    <property type="entry name" value="WW_DOMAIN_2"/>
    <property type="match status" value="3"/>
</dbReference>
<dbReference type="InterPro" id="IPR051583">
    <property type="entry name" value="YAP1"/>
</dbReference>
<feature type="domain" description="RING-type" evidence="8">
    <location>
        <begin position="239"/>
        <end position="278"/>
    </location>
</feature>
<evidence type="ECO:0000313" key="10">
    <source>
        <dbReference type="Proteomes" id="UP001218218"/>
    </source>
</evidence>
<dbReference type="GO" id="GO:0035329">
    <property type="term" value="P:hippo signaling"/>
    <property type="evidence" value="ECO:0007669"/>
    <property type="project" value="TreeGrafter"/>
</dbReference>
<dbReference type="AlphaFoldDB" id="A0AAD7EKL6"/>
<feature type="region of interest" description="Disordered" evidence="6">
    <location>
        <begin position="155"/>
        <end position="231"/>
    </location>
</feature>
<feature type="region of interest" description="Disordered" evidence="6">
    <location>
        <begin position="1"/>
        <end position="44"/>
    </location>
</feature>
<evidence type="ECO:0000256" key="1">
    <source>
        <dbReference type="ARBA" id="ARBA00004123"/>
    </source>
</evidence>
<dbReference type="GO" id="GO:0003713">
    <property type="term" value="F:transcription coactivator activity"/>
    <property type="evidence" value="ECO:0007669"/>
    <property type="project" value="TreeGrafter"/>
</dbReference>
<accession>A0AAD7EKL6</accession>
<dbReference type="PANTHER" id="PTHR17616:SF8">
    <property type="entry name" value="TRANSCRIPTIONAL COACTIVATOR YORKIE"/>
    <property type="match status" value="1"/>
</dbReference>
<keyword evidence="4" id="KW-0539">Nucleus</keyword>
<keyword evidence="3" id="KW-0963">Cytoplasm</keyword>
<dbReference type="SUPFAM" id="SSF57850">
    <property type="entry name" value="RING/U-box"/>
    <property type="match status" value="1"/>
</dbReference>
<dbReference type="GO" id="GO:0045944">
    <property type="term" value="P:positive regulation of transcription by RNA polymerase II"/>
    <property type="evidence" value="ECO:0007669"/>
    <property type="project" value="TreeGrafter"/>
</dbReference>
<dbReference type="EMBL" id="JARIHO010000032">
    <property type="protein sequence ID" value="KAJ7334716.1"/>
    <property type="molecule type" value="Genomic_DNA"/>
</dbReference>
<evidence type="ECO:0000313" key="9">
    <source>
        <dbReference type="EMBL" id="KAJ7334716.1"/>
    </source>
</evidence>
<evidence type="ECO:0000256" key="6">
    <source>
        <dbReference type="SAM" id="MobiDB-lite"/>
    </source>
</evidence>
<dbReference type="PROSITE" id="PS50089">
    <property type="entry name" value="ZF_RING_2"/>
    <property type="match status" value="1"/>
</dbReference>
<dbReference type="GO" id="GO:0005737">
    <property type="term" value="C:cytoplasm"/>
    <property type="evidence" value="ECO:0007669"/>
    <property type="project" value="UniProtKB-SubCell"/>
</dbReference>
<sequence length="293" mass="32766">MNVDIPAPRNRAPRSEHPARSCVTRVASLNPRRTPDPEPLPTGWDRRIDHLGRVYYVDHNTRTTSWIRPAASVPAHNNAAREPHDRRVAACSPESLPDGWEERATPTGRVYFVDHNTRTTSWDDPRSPLEGPLPPGWQRRLDASARVYFVNHNTKATTWDDPRNGGQSPRPTPPTYAPPPRHGDRERGHGRPPQPSGPTHHFGATNEWTAPPRRAAAPEPSPPATQAQETTHVERTGLCAICQDEEATMAVVDCGHLAMCKDCAELVMWSSRECPLCRTRIVTAARLIRIYKT</sequence>
<dbReference type="SUPFAM" id="SSF51045">
    <property type="entry name" value="WW domain"/>
    <property type="match status" value="3"/>
</dbReference>
<evidence type="ECO:0000256" key="5">
    <source>
        <dbReference type="PROSITE-ProRule" id="PRU00175"/>
    </source>
</evidence>
<feature type="domain" description="WW" evidence="7">
    <location>
        <begin position="94"/>
        <end position="127"/>
    </location>
</feature>
<dbReference type="Proteomes" id="UP001218218">
    <property type="component" value="Unassembled WGS sequence"/>
</dbReference>
<organism evidence="9 10">
    <name type="scientific">Mycena albidolilacea</name>
    <dbReference type="NCBI Taxonomy" id="1033008"/>
    <lineage>
        <taxon>Eukaryota</taxon>
        <taxon>Fungi</taxon>
        <taxon>Dikarya</taxon>
        <taxon>Basidiomycota</taxon>
        <taxon>Agaricomycotina</taxon>
        <taxon>Agaricomycetes</taxon>
        <taxon>Agaricomycetidae</taxon>
        <taxon>Agaricales</taxon>
        <taxon>Marasmiineae</taxon>
        <taxon>Mycenaceae</taxon>
        <taxon>Mycena</taxon>
    </lineage>
</organism>
<dbReference type="SMART" id="SM00456">
    <property type="entry name" value="WW"/>
    <property type="match status" value="3"/>
</dbReference>
<dbReference type="InterPro" id="IPR001202">
    <property type="entry name" value="WW_dom"/>
</dbReference>
<feature type="domain" description="WW" evidence="7">
    <location>
        <begin position="38"/>
        <end position="71"/>
    </location>
</feature>
<dbReference type="PROSITE" id="PS01159">
    <property type="entry name" value="WW_DOMAIN_1"/>
    <property type="match status" value="3"/>
</dbReference>
<keyword evidence="5" id="KW-0863">Zinc-finger</keyword>
<gene>
    <name evidence="9" type="ORF">DFH08DRAFT_291679</name>
</gene>
<keyword evidence="5" id="KW-0479">Metal-binding</keyword>
<evidence type="ECO:0000256" key="3">
    <source>
        <dbReference type="ARBA" id="ARBA00022490"/>
    </source>
</evidence>
<dbReference type="Gene3D" id="2.20.70.10">
    <property type="match status" value="3"/>
</dbReference>
<evidence type="ECO:0000256" key="4">
    <source>
        <dbReference type="ARBA" id="ARBA00023242"/>
    </source>
</evidence>